<accession>A0A2P2N9V5</accession>
<dbReference type="AlphaFoldDB" id="A0A2P2N9V5"/>
<name>A0A2P2N9V5_RHIMU</name>
<reference evidence="1" key="1">
    <citation type="submission" date="2018-02" db="EMBL/GenBank/DDBJ databases">
        <title>Rhizophora mucronata_Transcriptome.</title>
        <authorList>
            <person name="Meera S.P."/>
            <person name="Sreeshan A."/>
            <person name="Augustine A."/>
        </authorList>
    </citation>
    <scope>NUCLEOTIDE SEQUENCE</scope>
    <source>
        <tissue evidence="1">Leaf</tissue>
    </source>
</reference>
<sequence length="39" mass="4423">MGNTHSTYVHIINIDVTSNRFVFSFTQEKSQVSYASLLS</sequence>
<organism evidence="1">
    <name type="scientific">Rhizophora mucronata</name>
    <name type="common">Asiatic mangrove</name>
    <dbReference type="NCBI Taxonomy" id="61149"/>
    <lineage>
        <taxon>Eukaryota</taxon>
        <taxon>Viridiplantae</taxon>
        <taxon>Streptophyta</taxon>
        <taxon>Embryophyta</taxon>
        <taxon>Tracheophyta</taxon>
        <taxon>Spermatophyta</taxon>
        <taxon>Magnoliopsida</taxon>
        <taxon>eudicotyledons</taxon>
        <taxon>Gunneridae</taxon>
        <taxon>Pentapetalae</taxon>
        <taxon>rosids</taxon>
        <taxon>fabids</taxon>
        <taxon>Malpighiales</taxon>
        <taxon>Rhizophoraceae</taxon>
        <taxon>Rhizophora</taxon>
    </lineage>
</organism>
<protein>
    <submittedName>
        <fullName evidence="1">Uncharacterized protein</fullName>
    </submittedName>
</protein>
<evidence type="ECO:0000313" key="1">
    <source>
        <dbReference type="EMBL" id="MBX39268.1"/>
    </source>
</evidence>
<proteinExistence type="predicted"/>
<dbReference type="EMBL" id="GGEC01058784">
    <property type="protein sequence ID" value="MBX39268.1"/>
    <property type="molecule type" value="Transcribed_RNA"/>
</dbReference>